<reference evidence="2" key="1">
    <citation type="submission" date="2016-10" db="EMBL/GenBank/DDBJ databases">
        <authorList>
            <person name="Varghese N."/>
            <person name="Submissions S."/>
        </authorList>
    </citation>
    <scope>NUCLEOTIDE SEQUENCE [LARGE SCALE GENOMIC DNA]</scope>
    <source>
        <strain evidence="2">CGMCC 1.10329</strain>
    </source>
</reference>
<keyword evidence="2" id="KW-1185">Reference proteome</keyword>
<accession>A0A1I5U0Q7</accession>
<sequence length="41" mass="4306">MAAERAVAAIGRDLYAQYAVANRFAAAAPTVVQRVGSALRE</sequence>
<gene>
    <name evidence="1" type="ORF">SAMN05216277_11153</name>
</gene>
<dbReference type="RefSeq" id="WP_255458111.1">
    <property type="nucleotide sequence ID" value="NZ_FOXI01000011.1"/>
</dbReference>
<dbReference type="EMBL" id="FOXI01000011">
    <property type="protein sequence ID" value="SFP88854.1"/>
    <property type="molecule type" value="Genomic_DNA"/>
</dbReference>
<name>A0A1I5U0Q7_9EURY</name>
<protein>
    <submittedName>
        <fullName evidence="1">Uncharacterized protein</fullName>
    </submittedName>
</protein>
<organism evidence="1 2">
    <name type="scientific">Halolamina pelagica</name>
    <dbReference type="NCBI Taxonomy" id="699431"/>
    <lineage>
        <taxon>Archaea</taxon>
        <taxon>Methanobacteriati</taxon>
        <taxon>Methanobacteriota</taxon>
        <taxon>Stenosarchaea group</taxon>
        <taxon>Halobacteria</taxon>
        <taxon>Halobacteriales</taxon>
        <taxon>Haloferacaceae</taxon>
    </lineage>
</organism>
<evidence type="ECO:0000313" key="1">
    <source>
        <dbReference type="EMBL" id="SFP88854.1"/>
    </source>
</evidence>
<proteinExistence type="predicted"/>
<dbReference type="Proteomes" id="UP000183769">
    <property type="component" value="Unassembled WGS sequence"/>
</dbReference>
<evidence type="ECO:0000313" key="2">
    <source>
        <dbReference type="Proteomes" id="UP000183769"/>
    </source>
</evidence>
<dbReference type="AlphaFoldDB" id="A0A1I5U0Q7"/>